<keyword evidence="3 7" id="KW-0812">Transmembrane</keyword>
<feature type="domain" description="MARVEL" evidence="9">
    <location>
        <begin position="17"/>
        <end position="217"/>
    </location>
</feature>
<gene>
    <name evidence="10" type="ORF">WMY93_030648</name>
</gene>
<keyword evidence="11" id="KW-1185">Reference proteome</keyword>
<evidence type="ECO:0000259" key="9">
    <source>
        <dbReference type="PROSITE" id="PS51225"/>
    </source>
</evidence>
<dbReference type="PROSITE" id="PS51225">
    <property type="entry name" value="MARVEL"/>
    <property type="match status" value="1"/>
</dbReference>
<proteinExistence type="inferred from homology"/>
<feature type="transmembrane region" description="Helical" evidence="8">
    <location>
        <begin position="27"/>
        <end position="46"/>
    </location>
</feature>
<protein>
    <recommendedName>
        <fullName evidence="9">MARVEL domain-containing protein</fullName>
    </recommendedName>
</protein>
<dbReference type="InterPro" id="IPR001285">
    <property type="entry name" value="Synaptophysin/porin"/>
</dbReference>
<reference evidence="11" key="1">
    <citation type="submission" date="2024-04" db="EMBL/GenBank/DDBJ databases">
        <title>Salinicola lusitanus LLJ914,a marine bacterium isolated from the Okinawa Trough.</title>
        <authorList>
            <person name="Li J."/>
        </authorList>
    </citation>
    <scope>NUCLEOTIDE SEQUENCE [LARGE SCALE GENOMIC DNA]</scope>
</reference>
<evidence type="ECO:0000256" key="8">
    <source>
        <dbReference type="SAM" id="Phobius"/>
    </source>
</evidence>
<keyword evidence="5 7" id="KW-0472">Membrane</keyword>
<dbReference type="EMBL" id="JBBPFD010000119">
    <property type="protein sequence ID" value="KAK7880281.1"/>
    <property type="molecule type" value="Genomic_DNA"/>
</dbReference>
<evidence type="ECO:0000256" key="6">
    <source>
        <dbReference type="ARBA" id="ARBA00023180"/>
    </source>
</evidence>
<comment type="caution">
    <text evidence="10">The sequence shown here is derived from an EMBL/GenBank/DDBJ whole genome shotgun (WGS) entry which is preliminary data.</text>
</comment>
<dbReference type="Proteomes" id="UP001460270">
    <property type="component" value="Unassembled WGS sequence"/>
</dbReference>
<dbReference type="PANTHER" id="PTHR10306:SF29">
    <property type="entry name" value="SYNAPTOPHYSIN-LIKE 2A"/>
    <property type="match status" value="1"/>
</dbReference>
<sequence length="228" mass="25134">MDSVQKLVSSFKLDLGPLKEPIGFIRLIEWLFAIIAFATIGGYSGLTVLTVECPDGTKDFVVAAFGYPFRLSAHPYYIPPCDQAPKPAMYLQGNFSSSAEFFVCIGVFAFLYCTATLVLYLGYQKDYRQTNRGPTIDLLVTASFAFLWLVSSSAWGKALTDIKWATSPEHLLETCPLETCKIKSGPSVGELNASVVFGFLNLILWAGIAGLFTKRLHSIRIQSPQTHL</sequence>
<evidence type="ECO:0000256" key="4">
    <source>
        <dbReference type="ARBA" id="ARBA00022989"/>
    </source>
</evidence>
<dbReference type="GO" id="GO:0030672">
    <property type="term" value="C:synaptic vesicle membrane"/>
    <property type="evidence" value="ECO:0007669"/>
    <property type="project" value="TreeGrafter"/>
</dbReference>
<evidence type="ECO:0000313" key="11">
    <source>
        <dbReference type="Proteomes" id="UP001460270"/>
    </source>
</evidence>
<keyword evidence="6" id="KW-0325">Glycoprotein</keyword>
<evidence type="ECO:0000256" key="7">
    <source>
        <dbReference type="PROSITE-ProRule" id="PRU00581"/>
    </source>
</evidence>
<evidence type="ECO:0000256" key="3">
    <source>
        <dbReference type="ARBA" id="ARBA00022692"/>
    </source>
</evidence>
<keyword evidence="4 8" id="KW-1133">Transmembrane helix</keyword>
<feature type="transmembrane region" description="Helical" evidence="8">
    <location>
        <begin position="135"/>
        <end position="155"/>
    </location>
</feature>
<feature type="transmembrane region" description="Helical" evidence="8">
    <location>
        <begin position="191"/>
        <end position="212"/>
    </location>
</feature>
<comment type="similarity">
    <text evidence="2">Belongs to the synaptophysin/synaptobrevin family.</text>
</comment>
<evidence type="ECO:0000313" key="10">
    <source>
        <dbReference type="EMBL" id="KAK7880281.1"/>
    </source>
</evidence>
<comment type="subcellular location">
    <subcellularLocation>
        <location evidence="1">Membrane</location>
        <topology evidence="1">Multi-pass membrane protein</topology>
    </subcellularLocation>
</comment>
<dbReference type="PANTHER" id="PTHR10306">
    <property type="entry name" value="SYNAPTOPHYSIN"/>
    <property type="match status" value="1"/>
</dbReference>
<name>A0AAW0MSZ5_9GOBI</name>
<evidence type="ECO:0000256" key="5">
    <source>
        <dbReference type="ARBA" id="ARBA00023136"/>
    </source>
</evidence>
<feature type="transmembrane region" description="Helical" evidence="8">
    <location>
        <begin position="99"/>
        <end position="123"/>
    </location>
</feature>
<dbReference type="InterPro" id="IPR008253">
    <property type="entry name" value="Marvel"/>
</dbReference>
<dbReference type="AlphaFoldDB" id="A0AAW0MSZ5"/>
<dbReference type="Pfam" id="PF01284">
    <property type="entry name" value="MARVEL"/>
    <property type="match status" value="1"/>
</dbReference>
<evidence type="ECO:0000256" key="1">
    <source>
        <dbReference type="ARBA" id="ARBA00004141"/>
    </source>
</evidence>
<accession>A0AAW0MSZ5</accession>
<evidence type="ECO:0000256" key="2">
    <source>
        <dbReference type="ARBA" id="ARBA00006476"/>
    </source>
</evidence>
<organism evidence="10 11">
    <name type="scientific">Mugilogobius chulae</name>
    <name type="common">yellowstripe goby</name>
    <dbReference type="NCBI Taxonomy" id="88201"/>
    <lineage>
        <taxon>Eukaryota</taxon>
        <taxon>Metazoa</taxon>
        <taxon>Chordata</taxon>
        <taxon>Craniata</taxon>
        <taxon>Vertebrata</taxon>
        <taxon>Euteleostomi</taxon>
        <taxon>Actinopterygii</taxon>
        <taxon>Neopterygii</taxon>
        <taxon>Teleostei</taxon>
        <taxon>Neoteleostei</taxon>
        <taxon>Acanthomorphata</taxon>
        <taxon>Gobiaria</taxon>
        <taxon>Gobiiformes</taxon>
        <taxon>Gobioidei</taxon>
        <taxon>Gobiidae</taxon>
        <taxon>Gobionellinae</taxon>
        <taxon>Mugilogobius</taxon>
    </lineage>
</organism>
<dbReference type="PRINTS" id="PR00220">
    <property type="entry name" value="SYNAPTOPHYSN"/>
</dbReference>